<dbReference type="AlphaFoldDB" id="A0AAP7CTK2"/>
<comment type="caution">
    <text evidence="1">The sequence shown here is derived from an EMBL/GenBank/DDBJ whole genome shotgun (WGS) entry which is preliminary data.</text>
</comment>
<organism evidence="1 2">
    <name type="scientific">Pseudomonas proteolytica</name>
    <dbReference type="NCBI Taxonomy" id="219574"/>
    <lineage>
        <taxon>Bacteria</taxon>
        <taxon>Pseudomonadati</taxon>
        <taxon>Pseudomonadota</taxon>
        <taxon>Gammaproteobacteria</taxon>
        <taxon>Pseudomonadales</taxon>
        <taxon>Pseudomonadaceae</taxon>
        <taxon>Pseudomonas</taxon>
    </lineage>
</organism>
<evidence type="ECO:0000313" key="1">
    <source>
        <dbReference type="EMBL" id="MCF5056452.1"/>
    </source>
</evidence>
<keyword evidence="2" id="KW-1185">Reference proteome</keyword>
<dbReference type="Proteomes" id="UP000814172">
    <property type="component" value="Unassembled WGS sequence"/>
</dbReference>
<protein>
    <submittedName>
        <fullName evidence="1">Uncharacterized protein</fullName>
    </submittedName>
</protein>
<sequence>MSTQIIQDEFIEYFTADLIFSSHTEKITADKASIDSYDISGTDCWKITAAENTINETTYSDEVNLFQFFLDKNSTSFDHALATPEPYPVMTKNSGYFYKYTDSPDDIDKEVDTANNFPLRNGWITYQWNTDKTYLRGTFDLTVENPGVSSFRIMGGFNLKKGGVHRIKTNEEFVASVQYPTSNLEFKAVKVRVEPPEGTSEDACWKIEAFQEIVEGGAIKEVQGIHLYIARTPLEDNQPMAPAKSLPATQKNSASFFRIIDHIPDAQNKIDTTVDYLGISGHISYRWESGRKRVLGEFSVLVVAPDKTNIQIRGHFNVLTGPPRLIY</sequence>
<name>A0AAP7CTK2_9PSED</name>
<evidence type="ECO:0000313" key="2">
    <source>
        <dbReference type="Proteomes" id="UP000814172"/>
    </source>
</evidence>
<proteinExistence type="predicted"/>
<gene>
    <name evidence="1" type="ORF">GIW75_05625</name>
</gene>
<dbReference type="EMBL" id="WKEW01000011">
    <property type="protein sequence ID" value="MCF5056452.1"/>
    <property type="molecule type" value="Genomic_DNA"/>
</dbReference>
<dbReference type="RefSeq" id="WP_092232852.1">
    <property type="nucleotide sequence ID" value="NZ_FNTR01000004.1"/>
</dbReference>
<reference evidence="1 2" key="1">
    <citation type="submission" date="2019-11" db="EMBL/GenBank/DDBJ databases">
        <title>Epiphytic Pseudomonas syringae from cherry orchards.</title>
        <authorList>
            <person name="Hulin M.T."/>
        </authorList>
    </citation>
    <scope>NUCLEOTIDE SEQUENCE [LARGE SCALE GENOMIC DNA]</scope>
    <source>
        <strain evidence="1 2">PA-6-9F</strain>
    </source>
</reference>
<dbReference type="GeneID" id="55538973"/>
<accession>A0AAP7CTK2</accession>